<reference evidence="4" key="3">
    <citation type="submission" date="2025-08" db="UniProtKB">
        <authorList>
            <consortium name="RefSeq"/>
        </authorList>
    </citation>
    <scope>IDENTIFICATION</scope>
    <source>
        <strain evidence="4">CBS 342.82</strain>
    </source>
</reference>
<feature type="compositionally biased region" description="Polar residues" evidence="1">
    <location>
        <begin position="138"/>
        <end position="149"/>
    </location>
</feature>
<evidence type="ECO:0000313" key="4">
    <source>
        <dbReference type="RefSeq" id="XP_033456118.1"/>
    </source>
</evidence>
<feature type="compositionally biased region" description="Basic and acidic residues" evidence="1">
    <location>
        <begin position="160"/>
        <end position="170"/>
    </location>
</feature>
<evidence type="ECO:0000313" key="3">
    <source>
        <dbReference type="Proteomes" id="UP000504637"/>
    </source>
</evidence>
<reference evidence="4" key="1">
    <citation type="submission" date="2020-01" db="EMBL/GenBank/DDBJ databases">
        <authorList>
            <consortium name="DOE Joint Genome Institute"/>
            <person name="Haridas S."/>
            <person name="Albert R."/>
            <person name="Binder M."/>
            <person name="Bloem J."/>
            <person name="Labutti K."/>
            <person name="Salamov A."/>
            <person name="Andreopoulos B."/>
            <person name="Baker S.E."/>
            <person name="Barry K."/>
            <person name="Bills G."/>
            <person name="Bluhm B.H."/>
            <person name="Cannon C."/>
            <person name="Castanera R."/>
            <person name="Culley D.E."/>
            <person name="Daum C."/>
            <person name="Ezra D."/>
            <person name="Gonzalez J.B."/>
            <person name="Henrissat B."/>
            <person name="Kuo A."/>
            <person name="Liang C."/>
            <person name="Lipzen A."/>
            <person name="Lutzoni F."/>
            <person name="Magnuson J."/>
            <person name="Mondo S."/>
            <person name="Nolan M."/>
            <person name="Ohm R."/>
            <person name="Pangilinan J."/>
            <person name="Park H.-J."/>
            <person name="Ramirez L."/>
            <person name="Alfaro M."/>
            <person name="Sun H."/>
            <person name="Tritt A."/>
            <person name="Yoshinaga Y."/>
            <person name="Zwiers L.-H."/>
            <person name="Turgeon B.G."/>
            <person name="Goodwin S.B."/>
            <person name="Spatafora J.W."/>
            <person name="Crous P.W."/>
            <person name="Grigoriev I.V."/>
        </authorList>
    </citation>
    <scope>NUCLEOTIDE SEQUENCE</scope>
    <source>
        <strain evidence="4">CBS 342.82</strain>
    </source>
</reference>
<name>A0A6J3LWR6_9PEZI</name>
<keyword evidence="2" id="KW-0732">Signal</keyword>
<dbReference type="RefSeq" id="XP_033456118.1">
    <property type="nucleotide sequence ID" value="XM_033608880.1"/>
</dbReference>
<evidence type="ECO:0000256" key="1">
    <source>
        <dbReference type="SAM" id="MobiDB-lite"/>
    </source>
</evidence>
<protein>
    <recommendedName>
        <fullName evidence="5">Secreted protein</fullName>
    </recommendedName>
</protein>
<evidence type="ECO:0000256" key="2">
    <source>
        <dbReference type="SAM" id="SignalP"/>
    </source>
</evidence>
<sequence length="170" mass="18956">MMVSRILMFFRSIAGAVCMFQGENITSCQKQVQIYIILVIVSHACKNRHVKTTVEGEEMKQEDQKQGGTLWAVVPLQRSHADLHRLEPEFGRRASVVGREAAGVLFLPTEVLEDRSSVPRTYESAVYSGASKIGRRMSSQRISEASSCGLNRRGRIQGSHVDDSTMGRSR</sequence>
<dbReference type="GeneID" id="54366681"/>
<feature type="chain" id="PRO_5026797360" description="Secreted protein" evidence="2">
    <location>
        <begin position="17"/>
        <end position="170"/>
    </location>
</feature>
<evidence type="ECO:0008006" key="5">
    <source>
        <dbReference type="Google" id="ProtNLM"/>
    </source>
</evidence>
<feature type="signal peptide" evidence="2">
    <location>
        <begin position="1"/>
        <end position="16"/>
    </location>
</feature>
<dbReference type="Proteomes" id="UP000504637">
    <property type="component" value="Unplaced"/>
</dbReference>
<reference evidence="4" key="2">
    <citation type="submission" date="2020-04" db="EMBL/GenBank/DDBJ databases">
        <authorList>
            <consortium name="NCBI Genome Project"/>
        </authorList>
    </citation>
    <scope>NUCLEOTIDE SEQUENCE</scope>
    <source>
        <strain evidence="4">CBS 342.82</strain>
    </source>
</reference>
<dbReference type="AlphaFoldDB" id="A0A6J3LWR6"/>
<organism evidence="4">
    <name type="scientific">Dissoconium aciculare CBS 342.82</name>
    <dbReference type="NCBI Taxonomy" id="1314786"/>
    <lineage>
        <taxon>Eukaryota</taxon>
        <taxon>Fungi</taxon>
        <taxon>Dikarya</taxon>
        <taxon>Ascomycota</taxon>
        <taxon>Pezizomycotina</taxon>
        <taxon>Dothideomycetes</taxon>
        <taxon>Dothideomycetidae</taxon>
        <taxon>Mycosphaerellales</taxon>
        <taxon>Dissoconiaceae</taxon>
        <taxon>Dissoconium</taxon>
    </lineage>
</organism>
<gene>
    <name evidence="4" type="ORF">K489DRAFT_73577</name>
</gene>
<feature type="region of interest" description="Disordered" evidence="1">
    <location>
        <begin position="138"/>
        <end position="170"/>
    </location>
</feature>
<proteinExistence type="predicted"/>
<accession>A0A6J3LWR6</accession>
<keyword evidence="3" id="KW-1185">Reference proteome</keyword>